<evidence type="ECO:0000256" key="6">
    <source>
        <dbReference type="SAM" id="MobiDB-lite"/>
    </source>
</evidence>
<dbReference type="InterPro" id="IPR001752">
    <property type="entry name" value="Kinesin_motor_dom"/>
</dbReference>
<protein>
    <recommendedName>
        <fullName evidence="7">Kinesin motor domain-containing protein</fullName>
    </recommendedName>
</protein>
<dbReference type="InterPro" id="IPR036961">
    <property type="entry name" value="Kinesin_motor_dom_sf"/>
</dbReference>
<comment type="caution">
    <text evidence="8">The sequence shown here is derived from an EMBL/GenBank/DDBJ whole genome shotgun (WGS) entry which is preliminary data.</text>
</comment>
<evidence type="ECO:0000259" key="7">
    <source>
        <dbReference type="PROSITE" id="PS50067"/>
    </source>
</evidence>
<dbReference type="InterPro" id="IPR027640">
    <property type="entry name" value="Kinesin-like_fam"/>
</dbReference>
<comment type="similarity">
    <text evidence="4">Belongs to the TRAFAC class myosin-kinesin ATPase superfamily. Kinesin family.</text>
</comment>
<evidence type="ECO:0000256" key="4">
    <source>
        <dbReference type="PROSITE-ProRule" id="PRU00283"/>
    </source>
</evidence>
<organism evidence="8 9">
    <name type="scientific">Olpidium bornovanus</name>
    <dbReference type="NCBI Taxonomy" id="278681"/>
    <lineage>
        <taxon>Eukaryota</taxon>
        <taxon>Fungi</taxon>
        <taxon>Fungi incertae sedis</taxon>
        <taxon>Olpidiomycota</taxon>
        <taxon>Olpidiomycotina</taxon>
        <taxon>Olpidiomycetes</taxon>
        <taxon>Olpidiales</taxon>
        <taxon>Olpidiaceae</taxon>
        <taxon>Olpidium</taxon>
    </lineage>
</organism>
<dbReference type="GO" id="GO:0005524">
    <property type="term" value="F:ATP binding"/>
    <property type="evidence" value="ECO:0007669"/>
    <property type="project" value="InterPro"/>
</dbReference>
<keyword evidence="3" id="KW-0505">Motor protein</keyword>
<comment type="caution">
    <text evidence="4">Lacks conserved residue(s) required for the propagation of feature annotation.</text>
</comment>
<reference evidence="8 9" key="1">
    <citation type="journal article" name="Sci. Rep.">
        <title>Genome-scale phylogenetic analyses confirm Olpidium as the closest living zoosporic fungus to the non-flagellated, terrestrial fungi.</title>
        <authorList>
            <person name="Chang Y."/>
            <person name="Rochon D."/>
            <person name="Sekimoto S."/>
            <person name="Wang Y."/>
            <person name="Chovatia M."/>
            <person name="Sandor L."/>
            <person name="Salamov A."/>
            <person name="Grigoriev I.V."/>
            <person name="Stajich J.E."/>
            <person name="Spatafora J.W."/>
        </authorList>
    </citation>
    <scope>NUCLEOTIDE SEQUENCE [LARGE SCALE GENOMIC DNA]</scope>
    <source>
        <strain evidence="8">S191</strain>
    </source>
</reference>
<dbReference type="GO" id="GO:0005874">
    <property type="term" value="C:microtubule"/>
    <property type="evidence" value="ECO:0007669"/>
    <property type="project" value="UniProtKB-KW"/>
</dbReference>
<dbReference type="Proteomes" id="UP000673691">
    <property type="component" value="Unassembled WGS sequence"/>
</dbReference>
<dbReference type="Gene3D" id="3.40.850.10">
    <property type="entry name" value="Kinesin motor domain"/>
    <property type="match status" value="1"/>
</dbReference>
<dbReference type="OrthoDB" id="3176171at2759"/>
<dbReference type="PANTHER" id="PTHR47968:SF36">
    <property type="entry name" value="KINESIN HEAVY CHAIN ISOFORM X1"/>
    <property type="match status" value="1"/>
</dbReference>
<name>A0A8H7ZX97_9FUNG</name>
<gene>
    <name evidence="8" type="ORF">BJ554DRAFT_6747</name>
</gene>
<feature type="coiled-coil region" evidence="5">
    <location>
        <begin position="312"/>
        <end position="346"/>
    </location>
</feature>
<dbReference type="InterPro" id="IPR027417">
    <property type="entry name" value="P-loop_NTPase"/>
</dbReference>
<dbReference type="GO" id="GO:0007018">
    <property type="term" value="P:microtubule-based movement"/>
    <property type="evidence" value="ECO:0007669"/>
    <property type="project" value="InterPro"/>
</dbReference>
<dbReference type="PANTHER" id="PTHR47968">
    <property type="entry name" value="CENTROMERE PROTEIN E"/>
    <property type="match status" value="1"/>
</dbReference>
<evidence type="ECO:0000313" key="9">
    <source>
        <dbReference type="Proteomes" id="UP000673691"/>
    </source>
</evidence>
<dbReference type="PROSITE" id="PS50067">
    <property type="entry name" value="KINESIN_MOTOR_2"/>
    <property type="match status" value="1"/>
</dbReference>
<feature type="non-terminal residue" evidence="8">
    <location>
        <position position="1"/>
    </location>
</feature>
<dbReference type="GO" id="GO:0003777">
    <property type="term" value="F:microtubule motor activity"/>
    <property type="evidence" value="ECO:0007669"/>
    <property type="project" value="InterPro"/>
</dbReference>
<dbReference type="AlphaFoldDB" id="A0A8H7ZX97"/>
<evidence type="ECO:0000313" key="8">
    <source>
        <dbReference type="EMBL" id="KAG5461110.1"/>
    </source>
</evidence>
<dbReference type="SUPFAM" id="SSF52540">
    <property type="entry name" value="P-loop containing nucleoside triphosphate hydrolases"/>
    <property type="match status" value="1"/>
</dbReference>
<keyword evidence="2 5" id="KW-0175">Coiled coil</keyword>
<accession>A0A8H7ZX97</accession>
<sequence>IAGNLLKEAKYINLSLHYLEQVIVALHEKSLGTRSHIPYRNSMMTSVLRDSLGGNCKTTMIATIAVEESHIDVIPRAIAWWTIFVTIVEHNDPRRSLFKQESISTCRFAQRVALISNNATLNEELDPRLVIARLKRQIAQLKAELALARGEANLDGDELPEYEKESVQPRYVSGFKDSPLNNDGMIGGLAIKDTQKAPEDNSSLLAHVVLAAGRLPVTAEEKTSAFELFSCSYTPMAWVNEQKQVLKAKYEEAKRLGERANGYRNDIKSLKTAVNAKRELHETRRLTDPNIPEEDPEEAQLRGRISESVDAYKRAYQQLKDLKLEIEHMQHLLEQARRKMQRDFEEWLVAEWNRHKAGETAAWPPGAPRPQSAQRYEARKDGDESSYAQRTPTVLHVVAGRHCSRHVSLVYGVNDVRLERIQGTTTRLPLARRGQWEPPPQGAWAAPQRRKLDRDSGGAASRSSLYDGSGRATMRTTGDASVDEDIEAFYRARDVLQRQVS</sequence>
<evidence type="ECO:0000256" key="3">
    <source>
        <dbReference type="ARBA" id="ARBA00023175"/>
    </source>
</evidence>
<keyword evidence="1" id="KW-0493">Microtubule</keyword>
<feature type="region of interest" description="Disordered" evidence="6">
    <location>
        <begin position="359"/>
        <end position="388"/>
    </location>
</feature>
<feature type="region of interest" description="Disordered" evidence="6">
    <location>
        <begin position="429"/>
        <end position="480"/>
    </location>
</feature>
<dbReference type="EMBL" id="JAEFCI010004188">
    <property type="protein sequence ID" value="KAG5461110.1"/>
    <property type="molecule type" value="Genomic_DNA"/>
</dbReference>
<proteinExistence type="inferred from homology"/>
<dbReference type="GO" id="GO:0008017">
    <property type="term" value="F:microtubule binding"/>
    <property type="evidence" value="ECO:0007669"/>
    <property type="project" value="InterPro"/>
</dbReference>
<dbReference type="InterPro" id="IPR056524">
    <property type="entry name" value="KIF6/9_C"/>
</dbReference>
<keyword evidence="9" id="KW-1185">Reference proteome</keyword>
<evidence type="ECO:0000256" key="2">
    <source>
        <dbReference type="ARBA" id="ARBA00023054"/>
    </source>
</evidence>
<evidence type="ECO:0000256" key="1">
    <source>
        <dbReference type="ARBA" id="ARBA00022701"/>
    </source>
</evidence>
<evidence type="ECO:0000256" key="5">
    <source>
        <dbReference type="SAM" id="Coils"/>
    </source>
</evidence>
<feature type="domain" description="Kinesin motor" evidence="7">
    <location>
        <begin position="1"/>
        <end position="115"/>
    </location>
</feature>
<dbReference type="Pfam" id="PF23735">
    <property type="entry name" value="KIF9"/>
    <property type="match status" value="1"/>
</dbReference>
<dbReference type="Pfam" id="PF00225">
    <property type="entry name" value="Kinesin"/>
    <property type="match status" value="1"/>
</dbReference>